<dbReference type="OrthoDB" id="5360595at2759"/>
<dbReference type="AlphaFoldDB" id="A0A8H3IKB5"/>
<comment type="caution">
    <text evidence="1">The sequence shown here is derived from an EMBL/GenBank/DDBJ whole genome shotgun (WGS) entry which is preliminary data.</text>
</comment>
<evidence type="ECO:0008006" key="3">
    <source>
        <dbReference type="Google" id="ProtNLM"/>
    </source>
</evidence>
<evidence type="ECO:0000313" key="1">
    <source>
        <dbReference type="EMBL" id="CAF9924040.1"/>
    </source>
</evidence>
<dbReference type="Proteomes" id="UP000664203">
    <property type="component" value="Unassembled WGS sequence"/>
</dbReference>
<keyword evidence="2" id="KW-1185">Reference proteome</keyword>
<reference evidence="1" key="1">
    <citation type="submission" date="2021-03" db="EMBL/GenBank/DDBJ databases">
        <authorList>
            <person name="Tagirdzhanova G."/>
        </authorList>
    </citation>
    <scope>NUCLEOTIDE SEQUENCE</scope>
</reference>
<sequence>MTDVLEDRKKMRMTTSWSDYLLCQLAADKKLSTLESLPAEILEPIFEELHLNSISGVRALACASRTCRALASPYLFTPLKCEFGELVRDDGLDSPPVVTLSTADNFKTLKFHWEPQQGRDRLQTIAQILSVEHTYECVEYLPDRSLYHFDLSAPALDLLSRTVPLLSRLVIDLGEFMGYSTSWDKAYKKITEEHTRYSYAPLSHVDGLDIVCAIARFENLRHLTLHYKLHVEQIALMHPKAGCEAVCELYESIQRRKRGRSIIRLDVVFYTGSITIFGCVSPLWHPNHRSWHIDPPTVSATMTLLNSDTTSEGGKRSQYTCICNNPLYGKLIERRKRIERLYGRPAWTHRLGSVQWKLLQGRYRAWPWSIVMESVMRLALLPSNFVFEEGKRVRYEPSLADVEVPFIIVTMRAFSRHEAVRAYIRVISSSPIRILQKSDLGIVRTPSFPFSQFKGKSALFIQMANMLSFRLSVPALGARKIFENMNEDRYLEALGRDAQAMGWLSIPLMLGLVMHPQLAIQWQVQNHA</sequence>
<protein>
    <recommendedName>
        <fullName evidence="3">F-box domain-containing protein</fullName>
    </recommendedName>
</protein>
<organism evidence="1 2">
    <name type="scientific">Alectoria fallacina</name>
    <dbReference type="NCBI Taxonomy" id="1903189"/>
    <lineage>
        <taxon>Eukaryota</taxon>
        <taxon>Fungi</taxon>
        <taxon>Dikarya</taxon>
        <taxon>Ascomycota</taxon>
        <taxon>Pezizomycotina</taxon>
        <taxon>Lecanoromycetes</taxon>
        <taxon>OSLEUM clade</taxon>
        <taxon>Lecanoromycetidae</taxon>
        <taxon>Lecanorales</taxon>
        <taxon>Lecanorineae</taxon>
        <taxon>Parmeliaceae</taxon>
        <taxon>Alectoria</taxon>
    </lineage>
</organism>
<name>A0A8H3IKB5_9LECA</name>
<dbReference type="EMBL" id="CAJPDR010000179">
    <property type="protein sequence ID" value="CAF9924040.1"/>
    <property type="molecule type" value="Genomic_DNA"/>
</dbReference>
<proteinExistence type="predicted"/>
<gene>
    <name evidence="1" type="ORF">ALECFALPRED_002601</name>
</gene>
<evidence type="ECO:0000313" key="2">
    <source>
        <dbReference type="Proteomes" id="UP000664203"/>
    </source>
</evidence>
<accession>A0A8H3IKB5</accession>